<evidence type="ECO:0000313" key="1">
    <source>
        <dbReference type="EMBL" id="ABW01973.1"/>
    </source>
</evidence>
<sequence length="298" mass="34425">MNVIKLKALAKVINEDVVKEAFIGKIITLGYVEPLLPQEVFKYYPLNEYDYRLDSGIIEYVVANMEELMNNLEPGVNINKVSTEQFNECMQLTSSDYELITVCKRNEEWIVYHMNKRALMKYFILNISLEGGELNIKVKSNTKPSHNAKLKVAYILGCDVPVDFIIDVYSSVYVEYFSEYKFKLPEPIDVVNALINNIGKYRNFLKLYTTDYYIYELTMTGYIIELENEGQRVRVNVNGETVLTGNQIKGGNLYEITNIMLDKLSELKIGLDMIELYSCSLDELLRRAISSLRESVRL</sequence>
<dbReference type="RefSeq" id="WP_012186192.1">
    <property type="nucleotide sequence ID" value="NC_009954.1"/>
</dbReference>
<gene>
    <name evidence="1" type="ordered locus">Cmaq_1146</name>
</gene>
<accession>A8MDW7</accession>
<organism evidence="1 2">
    <name type="scientific">Caldivirga maquilingensis (strain ATCC 700844 / DSM 13496 / JCM 10307 / IC-167)</name>
    <dbReference type="NCBI Taxonomy" id="397948"/>
    <lineage>
        <taxon>Archaea</taxon>
        <taxon>Thermoproteota</taxon>
        <taxon>Thermoprotei</taxon>
        <taxon>Thermoproteales</taxon>
        <taxon>Thermoproteaceae</taxon>
        <taxon>Caldivirga</taxon>
    </lineage>
</organism>
<dbReference type="HOGENOM" id="CLU_890315_0_0_2"/>
<keyword evidence="2" id="KW-1185">Reference proteome</keyword>
<name>A8MDW7_CALMQ</name>
<dbReference type="AlphaFoldDB" id="A8MDW7"/>
<proteinExistence type="predicted"/>
<protein>
    <submittedName>
        <fullName evidence="1">Uncharacterized protein</fullName>
    </submittedName>
</protein>
<dbReference type="OrthoDB" id="26345at2157"/>
<dbReference type="EMBL" id="CP000852">
    <property type="protein sequence ID" value="ABW01973.1"/>
    <property type="molecule type" value="Genomic_DNA"/>
</dbReference>
<dbReference type="Proteomes" id="UP000001137">
    <property type="component" value="Chromosome"/>
</dbReference>
<dbReference type="eggNOG" id="arCOG10491">
    <property type="taxonomic scope" value="Archaea"/>
</dbReference>
<dbReference type="GeneID" id="5710146"/>
<reference evidence="1 2" key="1">
    <citation type="submission" date="2007-10" db="EMBL/GenBank/DDBJ databases">
        <title>Complete sequence of Caldivirga maquilingensis IC-167.</title>
        <authorList>
            <consortium name="US DOE Joint Genome Institute"/>
            <person name="Copeland A."/>
            <person name="Lucas S."/>
            <person name="Lapidus A."/>
            <person name="Barry K."/>
            <person name="Glavina del Rio T."/>
            <person name="Dalin E."/>
            <person name="Tice H."/>
            <person name="Pitluck S."/>
            <person name="Saunders E."/>
            <person name="Brettin T."/>
            <person name="Bruce D."/>
            <person name="Detter J.C."/>
            <person name="Han C."/>
            <person name="Schmutz J."/>
            <person name="Larimer F."/>
            <person name="Land M."/>
            <person name="Hauser L."/>
            <person name="Kyrpides N."/>
            <person name="Ivanova N."/>
            <person name="Biddle J.F."/>
            <person name="Zhang Z."/>
            <person name="Fitz-Gibbon S.T."/>
            <person name="Lowe T.M."/>
            <person name="Saltikov C."/>
            <person name="House C.H."/>
            <person name="Richardson P."/>
        </authorList>
    </citation>
    <scope>NUCLEOTIDE SEQUENCE [LARGE SCALE GENOMIC DNA]</scope>
    <source>
        <strain evidence="2">ATCC 700844 / DSM 13496 / JCM 10307 / IC-167</strain>
    </source>
</reference>
<dbReference type="KEGG" id="cma:Cmaq_1146"/>
<evidence type="ECO:0000313" key="2">
    <source>
        <dbReference type="Proteomes" id="UP000001137"/>
    </source>
</evidence>